<name>A0A7N0RJ97_KALFE</name>
<dbReference type="Gramene" id="Kaladp0011s1168.1.v1.1">
    <property type="protein sequence ID" value="Kaladp0011s1168.1.v1.1.CDS.1"/>
    <property type="gene ID" value="Kaladp0011s1168.v1.1"/>
</dbReference>
<comment type="subcellular location">
    <subcellularLocation>
        <location evidence="3">Membrane</location>
        <topology evidence="3">Single-pass type II membrane protein</topology>
    </subcellularLocation>
</comment>
<dbReference type="PANTHER" id="PTHR10108">
    <property type="entry name" value="SAM-DEPENDENT METHYLTRANSFERASE"/>
    <property type="match status" value="1"/>
</dbReference>
<protein>
    <recommendedName>
        <fullName evidence="3">Methyltransferase</fullName>
        <ecNumber evidence="3">2.1.1.-</ecNumber>
    </recommendedName>
</protein>
<dbReference type="Proteomes" id="UP000594263">
    <property type="component" value="Unplaced"/>
</dbReference>
<keyword evidence="3" id="KW-0812">Transmembrane</keyword>
<reference evidence="5" key="1">
    <citation type="submission" date="2021-01" db="UniProtKB">
        <authorList>
            <consortium name="EnsemblPlants"/>
        </authorList>
    </citation>
    <scope>IDENTIFICATION</scope>
</reference>
<dbReference type="GO" id="GO:0008168">
    <property type="term" value="F:methyltransferase activity"/>
    <property type="evidence" value="ECO:0007669"/>
    <property type="project" value="UniProtKB-UniRule"/>
</dbReference>
<dbReference type="OMA" id="QFAANII"/>
<keyword evidence="3" id="KW-0735">Signal-anchor</keyword>
<accession>A0A7N0RJ97</accession>
<dbReference type="InterPro" id="IPR004159">
    <property type="entry name" value="Put_SAM_MeTrfase"/>
</dbReference>
<evidence type="ECO:0000313" key="6">
    <source>
        <dbReference type="Proteomes" id="UP000594263"/>
    </source>
</evidence>
<keyword evidence="6" id="KW-1185">Reference proteome</keyword>
<evidence type="ECO:0000256" key="2">
    <source>
        <dbReference type="ARBA" id="ARBA00023180"/>
    </source>
</evidence>
<evidence type="ECO:0000256" key="3">
    <source>
        <dbReference type="RuleBase" id="RU366043"/>
    </source>
</evidence>
<dbReference type="AlphaFoldDB" id="A0A7N0RJ97"/>
<dbReference type="EC" id="2.1.1.-" evidence="3"/>
<feature type="transmembrane region" description="Helical" evidence="3">
    <location>
        <begin position="16"/>
        <end position="34"/>
    </location>
</feature>
<dbReference type="GO" id="GO:0005768">
    <property type="term" value="C:endosome"/>
    <property type="evidence" value="ECO:0007669"/>
    <property type="project" value="TreeGrafter"/>
</dbReference>
<keyword evidence="3" id="KW-0808">Transferase</keyword>
<evidence type="ECO:0000313" key="5">
    <source>
        <dbReference type="EnsemblPlants" id="Kaladp0011s1168.1.v1.1.CDS.1"/>
    </source>
</evidence>
<feature type="compositionally biased region" description="Pro residues" evidence="4">
    <location>
        <begin position="107"/>
        <end position="117"/>
    </location>
</feature>
<keyword evidence="2 3" id="KW-0325">Glycoprotein</keyword>
<keyword evidence="1 3" id="KW-0489">Methyltransferase</keyword>
<keyword evidence="3" id="KW-0472">Membrane</keyword>
<proteinExistence type="inferred from homology"/>
<dbReference type="Pfam" id="PF03141">
    <property type="entry name" value="Methyltransf_29"/>
    <property type="match status" value="1"/>
</dbReference>
<dbReference type="GO" id="GO:0032259">
    <property type="term" value="P:methylation"/>
    <property type="evidence" value="ECO:0007669"/>
    <property type="project" value="UniProtKB-KW"/>
</dbReference>
<keyword evidence="3" id="KW-1133">Transmembrane helix</keyword>
<dbReference type="PANTHER" id="PTHR10108:SF979">
    <property type="entry name" value="METHYLTRANSFERASE PMT11-RELATED"/>
    <property type="match status" value="1"/>
</dbReference>
<feature type="region of interest" description="Disordered" evidence="4">
    <location>
        <begin position="100"/>
        <end position="139"/>
    </location>
</feature>
<dbReference type="GO" id="GO:0005802">
    <property type="term" value="C:trans-Golgi network"/>
    <property type="evidence" value="ECO:0007669"/>
    <property type="project" value="TreeGrafter"/>
</dbReference>
<dbReference type="GO" id="GO:0016020">
    <property type="term" value="C:membrane"/>
    <property type="evidence" value="ECO:0007669"/>
    <property type="project" value="UniProtKB-SubCell"/>
</dbReference>
<dbReference type="EnsemblPlants" id="Kaladp0011s1168.1.v1.1">
    <property type="protein sequence ID" value="Kaladp0011s1168.1.v1.1.CDS.1"/>
    <property type="gene ID" value="Kaladp0011s1168.v1.1"/>
</dbReference>
<evidence type="ECO:0000256" key="1">
    <source>
        <dbReference type="ARBA" id="ARBA00022603"/>
    </source>
</evidence>
<comment type="similarity">
    <text evidence="3">Belongs to the methyltransferase superfamily.</text>
</comment>
<sequence length="247" mass="26520">MISAVDNGGLMQTAQYVIKISAFVFVSVALFYFGKQWSDEDQQLLYSNYGQFAANIISQTPVAAVPQSYNIPFNVTSLIDGINLTTKLAPSEEVVAAVPPEITSPPSRSPSSPPSSPSPAIGCDIFSALRQPPPPPPPRPVLERLGIVDENGTMSDAFGIGDFDSDIVEILRNGSGSEDLQERVDDGGIGVGVTRFRQCPTSMTDYIPCLDNADAVNKLASKTRGQQFERHCPEKGKGLNCLIPICK</sequence>
<evidence type="ECO:0000256" key="4">
    <source>
        <dbReference type="SAM" id="MobiDB-lite"/>
    </source>
</evidence>
<organism evidence="5 6">
    <name type="scientific">Kalanchoe fedtschenkoi</name>
    <name type="common">Lavender scallops</name>
    <name type="synonym">South American air plant</name>
    <dbReference type="NCBI Taxonomy" id="63787"/>
    <lineage>
        <taxon>Eukaryota</taxon>
        <taxon>Viridiplantae</taxon>
        <taxon>Streptophyta</taxon>
        <taxon>Embryophyta</taxon>
        <taxon>Tracheophyta</taxon>
        <taxon>Spermatophyta</taxon>
        <taxon>Magnoliopsida</taxon>
        <taxon>eudicotyledons</taxon>
        <taxon>Gunneridae</taxon>
        <taxon>Pentapetalae</taxon>
        <taxon>Saxifragales</taxon>
        <taxon>Crassulaceae</taxon>
        <taxon>Kalanchoe</taxon>
    </lineage>
</organism>